<name>A0A090QQT2_9FLAO</name>
<dbReference type="EC" id="3.1.30.-" evidence="10"/>
<reference evidence="13" key="1">
    <citation type="journal article" date="2014" name="Genome Announc.">
        <title>Draft Genome Sequences of Marine Flavobacterium Nonlabens Strains NR17, NR24, NR27, NR32, NR33, and Ara13.</title>
        <authorList>
            <person name="Nakanishi M."/>
            <person name="Meirelles P."/>
            <person name="Suzuki R."/>
            <person name="Takatani N."/>
            <person name="Mino S."/>
            <person name="Suda W."/>
            <person name="Oshima K."/>
            <person name="Hattori M."/>
            <person name="Ohkuma M."/>
            <person name="Hosokawa M."/>
            <person name="Miyashita K."/>
            <person name="Thompson F.L."/>
            <person name="Niwa A."/>
            <person name="Sawabe T."/>
            <person name="Sawabe T."/>
        </authorList>
    </citation>
    <scope>NUCLEOTIDE SEQUENCE [LARGE SCALE GENOMIC DNA]</scope>
    <source>
        <strain evidence="13">JCM 19294</strain>
    </source>
</reference>
<evidence type="ECO:0000256" key="4">
    <source>
        <dbReference type="ARBA" id="ARBA00022723"/>
    </source>
</evidence>
<protein>
    <recommendedName>
        <fullName evidence="10">Endonuclease</fullName>
        <ecNumber evidence="10">3.1.30.-</ecNumber>
    </recommendedName>
</protein>
<evidence type="ECO:0000256" key="3">
    <source>
        <dbReference type="ARBA" id="ARBA00022722"/>
    </source>
</evidence>
<dbReference type="InterPro" id="IPR001604">
    <property type="entry name" value="Endo_G_ENPP1-like_dom"/>
</dbReference>
<dbReference type="CDD" id="cd00091">
    <property type="entry name" value="NUC"/>
    <property type="match status" value="1"/>
</dbReference>
<accession>A0A090QQT2</accession>
<evidence type="ECO:0000259" key="12">
    <source>
        <dbReference type="SMART" id="SM00892"/>
    </source>
</evidence>
<sequence>MRKFVYPILIFLCAIGFILWEQKIDKQESQDNLEQEDFASRDFNNQGVKKLSRKDFLPTSGNQVVHHHTYSLSYNELHEQAEWTAHILNKSDIKEVDFKRPYFEIDDKITTEAAHWKNYKNSGYDRGHLVPAGDRRATKAAYEETFLTSNISPQEHEFNAGIWNRLEQKTRYYAKKHDQLYVVTGPVLKRGLKSIGFDNVSVPEQYYKILYRQTNDGGKMLAFLLPHRASNESIYKYVSTVDQIESLTGIDFFSQLPDTIEKQLESSRDTRGW</sequence>
<dbReference type="eggNOG" id="COG1864">
    <property type="taxonomic scope" value="Bacteria"/>
</dbReference>
<dbReference type="InterPro" id="IPR020821">
    <property type="entry name" value="ENPP1-3/EXOG-like_nuc-like"/>
</dbReference>
<evidence type="ECO:0000256" key="10">
    <source>
        <dbReference type="RuleBase" id="RU366055"/>
    </source>
</evidence>
<evidence type="ECO:0000313" key="14">
    <source>
        <dbReference type="Proteomes" id="UP000029221"/>
    </source>
</evidence>
<keyword evidence="14" id="KW-1185">Reference proteome</keyword>
<keyword evidence="3 10" id="KW-0540">Nuclease</keyword>
<keyword evidence="7" id="KW-0460">Magnesium</keyword>
<dbReference type="EMBL" id="BBML01000007">
    <property type="protein sequence ID" value="GAK97846.1"/>
    <property type="molecule type" value="Genomic_DNA"/>
</dbReference>
<proteinExistence type="inferred from homology"/>
<dbReference type="SMART" id="SM00892">
    <property type="entry name" value="Endonuclease_NS"/>
    <property type="match status" value="1"/>
</dbReference>
<dbReference type="InterPro" id="IPR044929">
    <property type="entry name" value="DNA/RNA_non-sp_Endonuclease_sf"/>
</dbReference>
<dbReference type="InterPro" id="IPR018524">
    <property type="entry name" value="DNA/RNA_endonuclease_AS"/>
</dbReference>
<dbReference type="GO" id="GO:0016787">
    <property type="term" value="F:hydrolase activity"/>
    <property type="evidence" value="ECO:0007669"/>
    <property type="project" value="UniProtKB-KW"/>
</dbReference>
<feature type="domain" description="ENPP1-3/EXOG-like endonuclease/phosphodiesterase" evidence="11">
    <location>
        <begin position="67"/>
        <end position="259"/>
    </location>
</feature>
<dbReference type="PANTHER" id="PTHR13966:SF5">
    <property type="entry name" value="ENDONUCLEASE G, MITOCHONDRIAL"/>
    <property type="match status" value="1"/>
</dbReference>
<feature type="domain" description="DNA/RNA non-specific endonuclease/pyrophosphatase/phosphodiesterase" evidence="12">
    <location>
        <begin position="66"/>
        <end position="259"/>
    </location>
</feature>
<evidence type="ECO:0000256" key="1">
    <source>
        <dbReference type="ARBA" id="ARBA00001946"/>
    </source>
</evidence>
<dbReference type="SUPFAM" id="SSF54060">
    <property type="entry name" value="His-Me finger endonucleases"/>
    <property type="match status" value="1"/>
</dbReference>
<feature type="active site" description="Proton acceptor" evidence="8">
    <location>
        <position position="128"/>
    </location>
</feature>
<evidence type="ECO:0000256" key="7">
    <source>
        <dbReference type="ARBA" id="ARBA00022842"/>
    </source>
</evidence>
<keyword evidence="6 10" id="KW-0378">Hydrolase</keyword>
<evidence type="ECO:0000256" key="2">
    <source>
        <dbReference type="ARBA" id="ARBA00010052"/>
    </source>
</evidence>
<feature type="binding site" evidence="9">
    <location>
        <position position="159"/>
    </location>
    <ligand>
        <name>Mg(2+)</name>
        <dbReference type="ChEBI" id="CHEBI:18420"/>
        <note>catalytic</note>
    </ligand>
</feature>
<dbReference type="Pfam" id="PF01223">
    <property type="entry name" value="Endonuclease_NS"/>
    <property type="match status" value="1"/>
</dbReference>
<evidence type="ECO:0000256" key="9">
    <source>
        <dbReference type="PIRSR" id="PIRSR640255-2"/>
    </source>
</evidence>
<evidence type="ECO:0000256" key="5">
    <source>
        <dbReference type="ARBA" id="ARBA00022759"/>
    </source>
</evidence>
<dbReference type="Gene3D" id="3.40.570.10">
    <property type="entry name" value="Extracellular Endonuclease, subunit A"/>
    <property type="match status" value="1"/>
</dbReference>
<comment type="similarity">
    <text evidence="2 10">Belongs to the DNA/RNA non-specific endonuclease family.</text>
</comment>
<dbReference type="SMART" id="SM00477">
    <property type="entry name" value="NUC"/>
    <property type="match status" value="1"/>
</dbReference>
<evidence type="ECO:0000256" key="6">
    <source>
        <dbReference type="ARBA" id="ARBA00022801"/>
    </source>
</evidence>
<dbReference type="InterPro" id="IPR044925">
    <property type="entry name" value="His-Me_finger_sf"/>
</dbReference>
<dbReference type="PROSITE" id="PS01070">
    <property type="entry name" value="NUCLEASE_NON_SPEC"/>
    <property type="match status" value="1"/>
</dbReference>
<dbReference type="GO" id="GO:0046872">
    <property type="term" value="F:metal ion binding"/>
    <property type="evidence" value="ECO:0007669"/>
    <property type="project" value="UniProtKB-KW"/>
</dbReference>
<dbReference type="AlphaFoldDB" id="A0A090QQT2"/>
<keyword evidence="5 10" id="KW-0255">Endonuclease</keyword>
<keyword evidence="4 9" id="KW-0479">Metal-binding</keyword>
<comment type="cofactor">
    <cofactor evidence="1 10">
        <name>Mg(2+)</name>
        <dbReference type="ChEBI" id="CHEBI:18420"/>
    </cofactor>
</comment>
<gene>
    <name evidence="13" type="ORF">JCM19294_385</name>
</gene>
<dbReference type="InterPro" id="IPR040255">
    <property type="entry name" value="Non-specific_endonuclease"/>
</dbReference>
<dbReference type="GO" id="GO:0003676">
    <property type="term" value="F:nucleic acid binding"/>
    <property type="evidence" value="ECO:0007669"/>
    <property type="project" value="InterPro"/>
</dbReference>
<evidence type="ECO:0000259" key="11">
    <source>
        <dbReference type="SMART" id="SM00477"/>
    </source>
</evidence>
<dbReference type="GO" id="GO:0004519">
    <property type="term" value="F:endonuclease activity"/>
    <property type="evidence" value="ECO:0007669"/>
    <property type="project" value="UniProtKB-UniRule"/>
</dbReference>
<dbReference type="PANTHER" id="PTHR13966">
    <property type="entry name" value="ENDONUCLEASE RELATED"/>
    <property type="match status" value="1"/>
</dbReference>
<dbReference type="RefSeq" id="WP_042279685.1">
    <property type="nucleotide sequence ID" value="NZ_BBML01000007.1"/>
</dbReference>
<evidence type="ECO:0000313" key="13">
    <source>
        <dbReference type="EMBL" id="GAK97846.1"/>
    </source>
</evidence>
<organism evidence="13 14">
    <name type="scientific">Nonlabens tegetincola</name>
    <dbReference type="NCBI Taxonomy" id="323273"/>
    <lineage>
        <taxon>Bacteria</taxon>
        <taxon>Pseudomonadati</taxon>
        <taxon>Bacteroidota</taxon>
        <taxon>Flavobacteriia</taxon>
        <taxon>Flavobacteriales</taxon>
        <taxon>Flavobacteriaceae</taxon>
        <taxon>Nonlabens</taxon>
    </lineage>
</organism>
<evidence type="ECO:0000256" key="8">
    <source>
        <dbReference type="PIRSR" id="PIRSR640255-1"/>
    </source>
</evidence>
<dbReference type="Proteomes" id="UP000029221">
    <property type="component" value="Unassembled WGS sequence"/>
</dbReference>
<comment type="caution">
    <text evidence="13">The sequence shown here is derived from an EMBL/GenBank/DDBJ whole genome shotgun (WGS) entry which is preliminary data.</text>
</comment>